<dbReference type="InterPro" id="IPR031340">
    <property type="entry name" value="RsmF_methylt_CI"/>
</dbReference>
<dbReference type="PROSITE" id="PS51686">
    <property type="entry name" value="SAM_MT_RSMB_NOP"/>
    <property type="match status" value="1"/>
</dbReference>
<keyword evidence="4 7" id="KW-0808">Transferase</keyword>
<dbReference type="Pfam" id="PF17126">
    <property type="entry name" value="RsmF_methylt_CI"/>
    <property type="match status" value="1"/>
</dbReference>
<dbReference type="Proteomes" id="UP000553776">
    <property type="component" value="Unassembled WGS sequence"/>
</dbReference>
<dbReference type="GO" id="GO:0003723">
    <property type="term" value="F:RNA binding"/>
    <property type="evidence" value="ECO:0007669"/>
    <property type="project" value="UniProtKB-UniRule"/>
</dbReference>
<dbReference type="InterPro" id="IPR023267">
    <property type="entry name" value="RCMT"/>
</dbReference>
<evidence type="ECO:0000256" key="3">
    <source>
        <dbReference type="ARBA" id="ARBA00022603"/>
    </source>
</evidence>
<evidence type="ECO:0000256" key="8">
    <source>
        <dbReference type="SAM" id="MobiDB-lite"/>
    </source>
</evidence>
<comment type="similarity">
    <text evidence="1 7">Belongs to the class I-like SAM-binding methyltransferase superfamily. RsmB/NOP family.</text>
</comment>
<dbReference type="PANTHER" id="PTHR22807:SF30">
    <property type="entry name" value="28S RRNA (CYTOSINE(4447)-C(5))-METHYLTRANSFERASE-RELATED"/>
    <property type="match status" value="1"/>
</dbReference>
<dbReference type="Pfam" id="PF13636">
    <property type="entry name" value="Methyltranf_PUA"/>
    <property type="match status" value="1"/>
</dbReference>
<keyword evidence="2" id="KW-0963">Cytoplasm</keyword>
<dbReference type="PANTHER" id="PTHR22807">
    <property type="entry name" value="NOP2 YEAST -RELATED NOL1/NOP2/FMU SUN DOMAIN-CONTAINING"/>
    <property type="match status" value="1"/>
</dbReference>
<keyword evidence="6 7" id="KW-0694">RNA-binding</keyword>
<comment type="caution">
    <text evidence="10">The sequence shown here is derived from an EMBL/GenBank/DDBJ whole genome shotgun (WGS) entry which is preliminary data.</text>
</comment>
<feature type="domain" description="SAM-dependent MTase RsmB/NOP-type" evidence="9">
    <location>
        <begin position="11"/>
        <end position="313"/>
    </location>
</feature>
<dbReference type="Pfam" id="PF01189">
    <property type="entry name" value="Methyltr_RsmB-F"/>
    <property type="match status" value="1"/>
</dbReference>
<feature type="region of interest" description="Disordered" evidence="8">
    <location>
        <begin position="377"/>
        <end position="422"/>
    </location>
</feature>
<evidence type="ECO:0000256" key="1">
    <source>
        <dbReference type="ARBA" id="ARBA00007494"/>
    </source>
</evidence>
<dbReference type="SUPFAM" id="SSF53335">
    <property type="entry name" value="S-adenosyl-L-methionine-dependent methyltransferases"/>
    <property type="match status" value="1"/>
</dbReference>
<dbReference type="PROSITE" id="PS01153">
    <property type="entry name" value="NOL1_NOP2_SUN"/>
    <property type="match status" value="1"/>
</dbReference>
<evidence type="ECO:0000259" key="9">
    <source>
        <dbReference type="PROSITE" id="PS51686"/>
    </source>
</evidence>
<dbReference type="EMBL" id="JACJVR010000040">
    <property type="protein sequence ID" value="MBB6691842.1"/>
    <property type="molecule type" value="Genomic_DNA"/>
</dbReference>
<evidence type="ECO:0000256" key="6">
    <source>
        <dbReference type="ARBA" id="ARBA00022884"/>
    </source>
</evidence>
<gene>
    <name evidence="10" type="ORF">H7B90_10580</name>
</gene>
<sequence length="570" mass="61352">MRLPDKFESSMRALLGEEADAFFATYAMPRTTGLRLNGLKLGRAEYEARFGAAGLPIPWADGGLYTDEDDRPGKHLHYYLGLYYIQEPSAMLPAELLDVRPGHRVLDLCAAPGGKSTQLASKLQGRGLLVANDNAAERTKALAKNVERACAAGVVVTNEEPSRLADAFGAFFDRVLVDAPCSGEGMFRKDEDMIREWERHSVERCSGMQRDILREAARLVAPGGKLLYSTCTFSPLENEGSIARFLAEHPEFDVERIDAPAEWGLGPGRPDWLAGDETAGLAGERLASLAGAARVWPHRSRGEGHFAALLVRREGAGGTPGPRASELAASSGTQAAGTPAAERAAAAMTPPGAVRSLAERDGSDDEPWSFPAMAEPEAGAATAASAAGAKRGARPEPSPRGRRGAADSGSRARGKNAASPEADMRDKLLAFVRDHLPDWKPRGKLYARGEQLYLQPEELPALGRLRLVRPGWLLGSATKHRFEPSQALAMGLKMTDAARTLRLAAGEADASRYMKGETLQPDPGRIVGRDGSPESGRGWTLVCIDGFPAGWGRWDGHLLKNELLPGWRWL</sequence>
<feature type="compositionally biased region" description="Low complexity" evidence="8">
    <location>
        <begin position="335"/>
        <end position="350"/>
    </location>
</feature>
<feature type="region of interest" description="Disordered" evidence="8">
    <location>
        <begin position="314"/>
        <end position="350"/>
    </location>
</feature>
<feature type="active site" description="Nucleophile" evidence="7">
    <location>
        <position position="231"/>
    </location>
</feature>
<dbReference type="GO" id="GO:0001510">
    <property type="term" value="P:RNA methylation"/>
    <property type="evidence" value="ECO:0007669"/>
    <property type="project" value="InterPro"/>
</dbReference>
<dbReference type="Pfam" id="PF17125">
    <property type="entry name" value="Methyltr_RsmF_N"/>
    <property type="match status" value="1"/>
</dbReference>
<dbReference type="CDD" id="cd02440">
    <property type="entry name" value="AdoMet_MTases"/>
    <property type="match status" value="1"/>
</dbReference>
<dbReference type="InterPro" id="IPR001678">
    <property type="entry name" value="MeTrfase_RsmB-F_NOP2_dom"/>
</dbReference>
<evidence type="ECO:0000313" key="11">
    <source>
        <dbReference type="Proteomes" id="UP000553776"/>
    </source>
</evidence>
<evidence type="ECO:0000256" key="2">
    <source>
        <dbReference type="ARBA" id="ARBA00022490"/>
    </source>
</evidence>
<comment type="caution">
    <text evidence="7">Lacks conserved residue(s) required for the propagation of feature annotation.</text>
</comment>
<feature type="binding site" evidence="7">
    <location>
        <begin position="109"/>
        <end position="115"/>
    </location>
    <ligand>
        <name>S-adenosyl-L-methionine</name>
        <dbReference type="ChEBI" id="CHEBI:59789"/>
    </ligand>
</feature>
<dbReference type="Gene3D" id="3.40.50.150">
    <property type="entry name" value="Vaccinia Virus protein VP39"/>
    <property type="match status" value="1"/>
</dbReference>
<feature type="binding site" evidence="7">
    <location>
        <position position="133"/>
    </location>
    <ligand>
        <name>S-adenosyl-L-methionine</name>
        <dbReference type="ChEBI" id="CHEBI:59789"/>
    </ligand>
</feature>
<dbReference type="InterPro" id="IPR031341">
    <property type="entry name" value="Methyltr_RsmF_N"/>
</dbReference>
<dbReference type="InterPro" id="IPR049560">
    <property type="entry name" value="MeTrfase_RsmB-F_NOP2_cat"/>
</dbReference>
<keyword evidence="3 7" id="KW-0489">Methyltransferase</keyword>
<evidence type="ECO:0000313" key="10">
    <source>
        <dbReference type="EMBL" id="MBB6691842.1"/>
    </source>
</evidence>
<feature type="compositionally biased region" description="Low complexity" evidence="8">
    <location>
        <begin position="377"/>
        <end position="390"/>
    </location>
</feature>
<accession>A0A841TXT0</accession>
<evidence type="ECO:0000256" key="5">
    <source>
        <dbReference type="ARBA" id="ARBA00022691"/>
    </source>
</evidence>
<organism evidence="10 11">
    <name type="scientific">Cohnella xylanilytica</name>
    <dbReference type="NCBI Taxonomy" id="557555"/>
    <lineage>
        <taxon>Bacteria</taxon>
        <taxon>Bacillati</taxon>
        <taxon>Bacillota</taxon>
        <taxon>Bacilli</taxon>
        <taxon>Bacillales</taxon>
        <taxon>Paenibacillaceae</taxon>
        <taxon>Cohnella</taxon>
    </lineage>
</organism>
<proteinExistence type="inferred from homology"/>
<dbReference type="GO" id="GO:0008173">
    <property type="term" value="F:RNA methyltransferase activity"/>
    <property type="evidence" value="ECO:0007669"/>
    <property type="project" value="InterPro"/>
</dbReference>
<dbReference type="InterPro" id="IPR027391">
    <property type="entry name" value="Nol1_Nop2_Fmu_2"/>
</dbReference>
<evidence type="ECO:0000256" key="7">
    <source>
        <dbReference type="PROSITE-ProRule" id="PRU01023"/>
    </source>
</evidence>
<name>A0A841TXT0_9BACL</name>
<dbReference type="InterPro" id="IPR029063">
    <property type="entry name" value="SAM-dependent_MTases_sf"/>
</dbReference>
<dbReference type="PRINTS" id="PR02008">
    <property type="entry name" value="RCMTFAMILY"/>
</dbReference>
<keyword evidence="11" id="KW-1185">Reference proteome</keyword>
<evidence type="ECO:0000256" key="4">
    <source>
        <dbReference type="ARBA" id="ARBA00022679"/>
    </source>
</evidence>
<dbReference type="CDD" id="cd21147">
    <property type="entry name" value="RsmF_methylt_CTD1"/>
    <property type="match status" value="1"/>
</dbReference>
<dbReference type="InterPro" id="IPR018314">
    <property type="entry name" value="RsmB/NOL1/NOP2-like_CS"/>
</dbReference>
<dbReference type="AlphaFoldDB" id="A0A841TXT0"/>
<feature type="binding site" evidence="7">
    <location>
        <position position="178"/>
    </location>
    <ligand>
        <name>S-adenosyl-L-methionine</name>
        <dbReference type="ChEBI" id="CHEBI:59789"/>
    </ligand>
</feature>
<reference evidence="10 11" key="1">
    <citation type="submission" date="2020-08" db="EMBL/GenBank/DDBJ databases">
        <title>Cohnella phylogeny.</title>
        <authorList>
            <person name="Dunlap C."/>
        </authorList>
    </citation>
    <scope>NUCLEOTIDE SEQUENCE [LARGE SCALE GENOMIC DNA]</scope>
    <source>
        <strain evidence="10 11">DSM 25239</strain>
    </source>
</reference>
<protein>
    <submittedName>
        <fullName evidence="10">RsmF rRNA methyltransferase first C-terminal domain-containing protein</fullName>
    </submittedName>
</protein>
<dbReference type="Gene3D" id="2.30.130.60">
    <property type="match status" value="1"/>
</dbReference>
<dbReference type="Gene3D" id="3.30.70.1170">
    <property type="entry name" value="Sun protein, domain 3"/>
    <property type="match status" value="1"/>
</dbReference>
<keyword evidence="5 7" id="KW-0949">S-adenosyl-L-methionine</keyword>